<keyword evidence="2" id="KW-0808">Transferase</keyword>
<dbReference type="InterPro" id="IPR003386">
    <property type="entry name" value="LACT/PDAT_acylTrfase"/>
</dbReference>
<dbReference type="Proteomes" id="UP001141327">
    <property type="component" value="Unassembled WGS sequence"/>
</dbReference>
<accession>A0ABQ8UCI0</accession>
<sequence length="401" mass="43705">MRLLGLILAFSLVVSATKLAPIIIVPGLSASVLDTRFHKTVPVPHAMCEKNVNSWKKIWVSLTEFAPEVVDCFMQTISPSYDAATSRYNNCPGVEIQPRDFGGVGGIYAADPDIKGPTKFYGVMIDYLEKLGYKVGETIFGAPYDWRVSDPVANHHNGQYAALQTLVEQVVNQTGRRPHLIGHSLGSPFIHLFLATYTTQEWRDQYVGSFISLAGPLGGSPQAAEFAYCGLDWRIPGLTKTRLRDLTKHMGGVAWMMPYGPSADYTVISTPQANYTAATLAQMYADAGEENTAAMVKSVQTYLNKAAILPPGVETHLFYSLNTSTALTYTEPAGHACAKEGGVPIANRPGDDTVPDVSLLAFQHWLPQKQALHTYQVSDAHADIVKDPAVNQLIYEIANGL</sequence>
<organism evidence="2 3">
    <name type="scientific">Paratrimastix pyriformis</name>
    <dbReference type="NCBI Taxonomy" id="342808"/>
    <lineage>
        <taxon>Eukaryota</taxon>
        <taxon>Metamonada</taxon>
        <taxon>Preaxostyla</taxon>
        <taxon>Paratrimastigidae</taxon>
        <taxon>Paratrimastix</taxon>
    </lineage>
</organism>
<reference evidence="2" key="1">
    <citation type="journal article" date="2022" name="bioRxiv">
        <title>Genomics of Preaxostyla Flagellates Illuminates Evolutionary Transitions and the Path Towards Mitochondrial Loss.</title>
        <authorList>
            <person name="Novak L.V.F."/>
            <person name="Treitli S.C."/>
            <person name="Pyrih J."/>
            <person name="Halakuc P."/>
            <person name="Pipaliya S.V."/>
            <person name="Vacek V."/>
            <person name="Brzon O."/>
            <person name="Soukal P."/>
            <person name="Eme L."/>
            <person name="Dacks J.B."/>
            <person name="Karnkowska A."/>
            <person name="Elias M."/>
            <person name="Hampl V."/>
        </authorList>
    </citation>
    <scope>NUCLEOTIDE SEQUENCE</scope>
    <source>
        <strain evidence="2">RCP-MX</strain>
    </source>
</reference>
<evidence type="ECO:0000256" key="1">
    <source>
        <dbReference type="SAM" id="SignalP"/>
    </source>
</evidence>
<name>A0ABQ8UCI0_9EUKA</name>
<keyword evidence="3" id="KW-1185">Reference proteome</keyword>
<proteinExistence type="predicted"/>
<keyword evidence="2" id="KW-0012">Acyltransferase</keyword>
<dbReference type="GO" id="GO:0016746">
    <property type="term" value="F:acyltransferase activity"/>
    <property type="evidence" value="ECO:0007669"/>
    <property type="project" value="UniProtKB-KW"/>
</dbReference>
<dbReference type="EMBL" id="JAPMOS010000057">
    <property type="protein sequence ID" value="KAJ4456971.1"/>
    <property type="molecule type" value="Genomic_DNA"/>
</dbReference>
<comment type="caution">
    <text evidence="2">The sequence shown here is derived from an EMBL/GenBank/DDBJ whole genome shotgun (WGS) entry which is preliminary data.</text>
</comment>
<gene>
    <name evidence="2" type="ORF">PAPYR_7697</name>
</gene>
<protein>
    <submittedName>
        <fullName evidence="2">Phosphatidylcholine-sterol acyltransferase</fullName>
    </submittedName>
</protein>
<evidence type="ECO:0000313" key="2">
    <source>
        <dbReference type="EMBL" id="KAJ4456971.1"/>
    </source>
</evidence>
<dbReference type="InterPro" id="IPR029058">
    <property type="entry name" value="AB_hydrolase_fold"/>
</dbReference>
<dbReference type="PANTHER" id="PTHR11440">
    <property type="entry name" value="LECITHIN-CHOLESTEROL ACYLTRANSFERASE-RELATED"/>
    <property type="match status" value="1"/>
</dbReference>
<feature type="chain" id="PRO_5045828901" evidence="1">
    <location>
        <begin position="17"/>
        <end position="401"/>
    </location>
</feature>
<dbReference type="Pfam" id="PF02450">
    <property type="entry name" value="LCAT"/>
    <property type="match status" value="1"/>
</dbReference>
<evidence type="ECO:0000313" key="3">
    <source>
        <dbReference type="Proteomes" id="UP001141327"/>
    </source>
</evidence>
<keyword evidence="1" id="KW-0732">Signal</keyword>
<feature type="signal peptide" evidence="1">
    <location>
        <begin position="1"/>
        <end position="16"/>
    </location>
</feature>
<dbReference type="Gene3D" id="3.40.50.1820">
    <property type="entry name" value="alpha/beta hydrolase"/>
    <property type="match status" value="1"/>
</dbReference>
<dbReference type="SUPFAM" id="SSF53474">
    <property type="entry name" value="alpha/beta-Hydrolases"/>
    <property type="match status" value="1"/>
</dbReference>